<protein>
    <submittedName>
        <fullName evidence="2">Uncharacterized protein</fullName>
    </submittedName>
</protein>
<gene>
    <name evidence="2" type="ORF">LVIROSA_LOCUS38228</name>
</gene>
<proteinExistence type="predicted"/>
<evidence type="ECO:0000256" key="1">
    <source>
        <dbReference type="SAM" id="Phobius"/>
    </source>
</evidence>
<dbReference type="AlphaFoldDB" id="A0AAU9PR98"/>
<keyword evidence="1" id="KW-0812">Transmembrane</keyword>
<dbReference type="EMBL" id="CAKMRJ010005745">
    <property type="protein sequence ID" value="CAH1452947.1"/>
    <property type="molecule type" value="Genomic_DNA"/>
</dbReference>
<name>A0AAU9PR98_9ASTR</name>
<keyword evidence="3" id="KW-1185">Reference proteome</keyword>
<feature type="transmembrane region" description="Helical" evidence="1">
    <location>
        <begin position="6"/>
        <end position="27"/>
    </location>
</feature>
<sequence length="94" mass="10285">MDIDISHISLVVLFLFKLQISALMTDVSSSNPKLVLFIGVLFLFPLFSHPLEIPARHLLDYSPPPTTTVTIGDLGWFLAAAHEVPSGANPDSNR</sequence>
<reference evidence="2 3" key="1">
    <citation type="submission" date="2022-01" db="EMBL/GenBank/DDBJ databases">
        <authorList>
            <person name="Xiong W."/>
            <person name="Schranz E."/>
        </authorList>
    </citation>
    <scope>NUCLEOTIDE SEQUENCE [LARGE SCALE GENOMIC DNA]</scope>
</reference>
<organism evidence="2 3">
    <name type="scientific">Lactuca virosa</name>
    <dbReference type="NCBI Taxonomy" id="75947"/>
    <lineage>
        <taxon>Eukaryota</taxon>
        <taxon>Viridiplantae</taxon>
        <taxon>Streptophyta</taxon>
        <taxon>Embryophyta</taxon>
        <taxon>Tracheophyta</taxon>
        <taxon>Spermatophyta</taxon>
        <taxon>Magnoliopsida</taxon>
        <taxon>eudicotyledons</taxon>
        <taxon>Gunneridae</taxon>
        <taxon>Pentapetalae</taxon>
        <taxon>asterids</taxon>
        <taxon>campanulids</taxon>
        <taxon>Asterales</taxon>
        <taxon>Asteraceae</taxon>
        <taxon>Cichorioideae</taxon>
        <taxon>Cichorieae</taxon>
        <taxon>Lactucinae</taxon>
        <taxon>Lactuca</taxon>
    </lineage>
</organism>
<keyword evidence="1" id="KW-0472">Membrane</keyword>
<keyword evidence="1" id="KW-1133">Transmembrane helix</keyword>
<accession>A0AAU9PR98</accession>
<evidence type="ECO:0000313" key="2">
    <source>
        <dbReference type="EMBL" id="CAH1452947.1"/>
    </source>
</evidence>
<evidence type="ECO:0000313" key="3">
    <source>
        <dbReference type="Proteomes" id="UP001157418"/>
    </source>
</evidence>
<dbReference type="Proteomes" id="UP001157418">
    <property type="component" value="Unassembled WGS sequence"/>
</dbReference>
<feature type="transmembrane region" description="Helical" evidence="1">
    <location>
        <begin position="34"/>
        <end position="51"/>
    </location>
</feature>
<comment type="caution">
    <text evidence="2">The sequence shown here is derived from an EMBL/GenBank/DDBJ whole genome shotgun (WGS) entry which is preliminary data.</text>
</comment>